<proteinExistence type="predicted"/>
<evidence type="ECO:0000313" key="3">
    <source>
        <dbReference type="Proteomes" id="UP000820818"/>
    </source>
</evidence>
<feature type="domain" description="Predicted 3'-5' exonuclease PolB-like" evidence="1">
    <location>
        <begin position="180"/>
        <end position="246"/>
    </location>
</feature>
<evidence type="ECO:0000313" key="2">
    <source>
        <dbReference type="EMBL" id="KAI9549384.1"/>
    </source>
</evidence>
<reference evidence="2" key="1">
    <citation type="submission" date="2022-05" db="EMBL/GenBank/DDBJ databases">
        <title>A multi-omics perspective on studying reproductive biology in Daphnia sinensis.</title>
        <authorList>
            <person name="Jia J."/>
        </authorList>
    </citation>
    <scope>NUCLEOTIDE SEQUENCE</scope>
    <source>
        <strain evidence="2">WSL</strain>
    </source>
</reference>
<dbReference type="GO" id="GO:0003676">
    <property type="term" value="F:nucleic acid binding"/>
    <property type="evidence" value="ECO:0007669"/>
    <property type="project" value="InterPro"/>
</dbReference>
<gene>
    <name evidence="2" type="ORF">GHT06_003750</name>
</gene>
<dbReference type="InterPro" id="IPR012337">
    <property type="entry name" value="RNaseH-like_sf"/>
</dbReference>
<dbReference type="Proteomes" id="UP000820818">
    <property type="component" value="Unassembled WGS sequence"/>
</dbReference>
<dbReference type="InterPro" id="IPR036397">
    <property type="entry name" value="RNaseH_sf"/>
</dbReference>
<name>A0AAD5KDB1_9CRUS</name>
<dbReference type="EMBL" id="WJBH02000308">
    <property type="protein sequence ID" value="KAI9549384.1"/>
    <property type="molecule type" value="Genomic_DNA"/>
</dbReference>
<sequence length="263" mass="30365">MKKDIPFHPVTGVKLAIAKEETEHGTEWAVYILNLNLIELNTVMITSKGYGELNGEKKQTSVLRHMIKELGAQCVAKVEPIDPAVFSLNNEFWTERFEDLLPRLQEEWLRKERFIQHDKQNPNPGDLYFERAGIHAEFGQIICIGKDARQWNPASRTSTDRRQKTLGNPSLDTLELWKFGDYKHYTRLELLAAVLGIQSSKDDIDGSQVNATFYHENDLEKIKQYCLRDVEVTARVFLAMNPQPETLEIELIPQEDSRKDHTD</sequence>
<dbReference type="InterPro" id="IPR019288">
    <property type="entry name" value="3'-5'_exonuclease_PolB-like"/>
</dbReference>
<comment type="caution">
    <text evidence="2">The sequence shown here is derived from an EMBL/GenBank/DDBJ whole genome shotgun (WGS) entry which is preliminary data.</text>
</comment>
<organism evidence="2 3">
    <name type="scientific">Daphnia sinensis</name>
    <dbReference type="NCBI Taxonomy" id="1820382"/>
    <lineage>
        <taxon>Eukaryota</taxon>
        <taxon>Metazoa</taxon>
        <taxon>Ecdysozoa</taxon>
        <taxon>Arthropoda</taxon>
        <taxon>Crustacea</taxon>
        <taxon>Branchiopoda</taxon>
        <taxon>Diplostraca</taxon>
        <taxon>Cladocera</taxon>
        <taxon>Anomopoda</taxon>
        <taxon>Daphniidae</taxon>
        <taxon>Daphnia</taxon>
        <taxon>Daphnia similis group</taxon>
    </lineage>
</organism>
<dbReference type="AlphaFoldDB" id="A0AAD5KDB1"/>
<protein>
    <recommendedName>
        <fullName evidence="1">Predicted 3'-5' exonuclease PolB-like domain-containing protein</fullName>
    </recommendedName>
</protein>
<dbReference type="SUPFAM" id="SSF53098">
    <property type="entry name" value="Ribonuclease H-like"/>
    <property type="match status" value="1"/>
</dbReference>
<evidence type="ECO:0000259" key="1">
    <source>
        <dbReference type="Pfam" id="PF10108"/>
    </source>
</evidence>
<dbReference type="Pfam" id="PF10108">
    <property type="entry name" value="DNA_pol_B_exo2"/>
    <property type="match status" value="1"/>
</dbReference>
<accession>A0AAD5KDB1</accession>
<dbReference type="Gene3D" id="3.30.420.10">
    <property type="entry name" value="Ribonuclease H-like superfamily/Ribonuclease H"/>
    <property type="match status" value="1"/>
</dbReference>
<keyword evidence="3" id="KW-1185">Reference proteome</keyword>